<evidence type="ECO:0000313" key="3">
    <source>
        <dbReference type="Proteomes" id="UP000683925"/>
    </source>
</evidence>
<keyword evidence="3" id="KW-1185">Reference proteome</keyword>
<keyword evidence="1" id="KW-0812">Transmembrane</keyword>
<sequence length="167" mass="19907">MFQNKKSSEITTNTQKNKNKLKKQYSQLYDANAVINLKTKGSRFVLSKLYPYYFLRQNSLIIEYISDQDLKLFFDDLNKTIAINWPTQKLITLSYMLIPFSCGFSLLCPFFSFERAEKQVQLKLDEYNHKWESRGIKLHWDDDDIQIQLFNKNKVEDEINNIDIIVE</sequence>
<protein>
    <submittedName>
        <fullName evidence="2">Uncharacterized protein</fullName>
    </submittedName>
</protein>
<keyword evidence="1" id="KW-1133">Transmembrane helix</keyword>
<evidence type="ECO:0000256" key="1">
    <source>
        <dbReference type="SAM" id="Phobius"/>
    </source>
</evidence>
<gene>
    <name evidence="2" type="ORF">POCTA_138.1.T0030147</name>
</gene>
<organism evidence="2 3">
    <name type="scientific">Paramecium octaurelia</name>
    <dbReference type="NCBI Taxonomy" id="43137"/>
    <lineage>
        <taxon>Eukaryota</taxon>
        <taxon>Sar</taxon>
        <taxon>Alveolata</taxon>
        <taxon>Ciliophora</taxon>
        <taxon>Intramacronucleata</taxon>
        <taxon>Oligohymenophorea</taxon>
        <taxon>Peniculida</taxon>
        <taxon>Parameciidae</taxon>
        <taxon>Paramecium</taxon>
    </lineage>
</organism>
<comment type="caution">
    <text evidence="2">The sequence shown here is derived from an EMBL/GenBank/DDBJ whole genome shotgun (WGS) entry which is preliminary data.</text>
</comment>
<proteinExistence type="predicted"/>
<keyword evidence="1" id="KW-0472">Membrane</keyword>
<name>A0A8S1RSI7_PAROT</name>
<evidence type="ECO:0000313" key="2">
    <source>
        <dbReference type="EMBL" id="CAD8131871.1"/>
    </source>
</evidence>
<dbReference type="AlphaFoldDB" id="A0A8S1RSI7"/>
<dbReference type="EMBL" id="CAJJDP010000001">
    <property type="protein sequence ID" value="CAD8131871.1"/>
    <property type="molecule type" value="Genomic_DNA"/>
</dbReference>
<dbReference type="OrthoDB" id="10295911at2759"/>
<dbReference type="OMA" id="DEYNHKW"/>
<accession>A0A8S1RSI7</accession>
<feature type="transmembrane region" description="Helical" evidence="1">
    <location>
        <begin position="93"/>
        <end position="113"/>
    </location>
</feature>
<reference evidence="2" key="1">
    <citation type="submission" date="2021-01" db="EMBL/GenBank/DDBJ databases">
        <authorList>
            <consortium name="Genoscope - CEA"/>
            <person name="William W."/>
        </authorList>
    </citation>
    <scope>NUCLEOTIDE SEQUENCE</scope>
</reference>
<dbReference type="Proteomes" id="UP000683925">
    <property type="component" value="Unassembled WGS sequence"/>
</dbReference>